<dbReference type="SUPFAM" id="SSF57903">
    <property type="entry name" value="FYVE/PHD zinc finger"/>
    <property type="match status" value="1"/>
</dbReference>
<dbReference type="InterPro" id="IPR019787">
    <property type="entry name" value="Znf_PHD-finger"/>
</dbReference>
<organism evidence="8 9">
    <name type="scientific">Laodelphax striatellus</name>
    <name type="common">Small brown planthopper</name>
    <name type="synonym">Delphax striatella</name>
    <dbReference type="NCBI Taxonomy" id="195883"/>
    <lineage>
        <taxon>Eukaryota</taxon>
        <taxon>Metazoa</taxon>
        <taxon>Ecdysozoa</taxon>
        <taxon>Arthropoda</taxon>
        <taxon>Hexapoda</taxon>
        <taxon>Insecta</taxon>
        <taxon>Pterygota</taxon>
        <taxon>Neoptera</taxon>
        <taxon>Paraneoptera</taxon>
        <taxon>Hemiptera</taxon>
        <taxon>Auchenorrhyncha</taxon>
        <taxon>Fulgoroidea</taxon>
        <taxon>Delphacidae</taxon>
        <taxon>Criomorphinae</taxon>
        <taxon>Laodelphax</taxon>
    </lineage>
</organism>
<dbReference type="SMR" id="A0A482WZ80"/>
<dbReference type="EMBL" id="QKKF02022216">
    <property type="protein sequence ID" value="RZF38566.1"/>
    <property type="molecule type" value="Genomic_DNA"/>
</dbReference>
<comment type="caution">
    <text evidence="8">The sequence shown here is derived from an EMBL/GenBank/DDBJ whole genome shotgun (WGS) entry which is preliminary data.</text>
</comment>
<evidence type="ECO:0000256" key="4">
    <source>
        <dbReference type="PROSITE-ProRule" id="PRU00146"/>
    </source>
</evidence>
<keyword evidence="1" id="KW-0479">Metal-binding</keyword>
<keyword evidence="3" id="KW-0862">Zinc</keyword>
<feature type="compositionally biased region" description="Polar residues" evidence="6">
    <location>
        <begin position="110"/>
        <end position="136"/>
    </location>
</feature>
<dbReference type="InterPro" id="IPR001965">
    <property type="entry name" value="Znf_PHD"/>
</dbReference>
<evidence type="ECO:0000256" key="5">
    <source>
        <dbReference type="SAM" id="Coils"/>
    </source>
</evidence>
<dbReference type="SUPFAM" id="SSF52266">
    <property type="entry name" value="SGNH hydrolase"/>
    <property type="match status" value="1"/>
</dbReference>
<protein>
    <recommendedName>
        <fullName evidence="7">PHD-type domain-containing protein</fullName>
    </recommendedName>
</protein>
<feature type="coiled-coil region" evidence="5">
    <location>
        <begin position="146"/>
        <end position="173"/>
    </location>
</feature>
<dbReference type="OrthoDB" id="7479450at2759"/>
<feature type="non-terminal residue" evidence="8">
    <location>
        <position position="386"/>
    </location>
</feature>
<dbReference type="InterPro" id="IPR013083">
    <property type="entry name" value="Znf_RING/FYVE/PHD"/>
</dbReference>
<name>A0A482WZ80_LAOST</name>
<dbReference type="AlphaFoldDB" id="A0A482WZ80"/>
<evidence type="ECO:0000259" key="7">
    <source>
        <dbReference type="PROSITE" id="PS50016"/>
    </source>
</evidence>
<reference evidence="8 9" key="1">
    <citation type="journal article" date="2017" name="Gigascience">
        <title>Genome sequence of the small brown planthopper, Laodelphax striatellus.</title>
        <authorList>
            <person name="Zhu J."/>
            <person name="Jiang F."/>
            <person name="Wang X."/>
            <person name="Yang P."/>
            <person name="Bao Y."/>
            <person name="Zhao W."/>
            <person name="Wang W."/>
            <person name="Lu H."/>
            <person name="Wang Q."/>
            <person name="Cui N."/>
            <person name="Li J."/>
            <person name="Chen X."/>
            <person name="Luo L."/>
            <person name="Yu J."/>
            <person name="Kang L."/>
            <person name="Cui F."/>
        </authorList>
    </citation>
    <scope>NUCLEOTIDE SEQUENCE [LARGE SCALE GENOMIC DNA]</scope>
    <source>
        <strain evidence="8">Lst14</strain>
    </source>
</reference>
<dbReference type="Gene3D" id="3.40.50.12690">
    <property type="match status" value="1"/>
</dbReference>
<proteinExistence type="predicted"/>
<evidence type="ECO:0000256" key="3">
    <source>
        <dbReference type="ARBA" id="ARBA00022833"/>
    </source>
</evidence>
<dbReference type="InParanoid" id="A0A482WZ80"/>
<dbReference type="Proteomes" id="UP000291343">
    <property type="component" value="Unassembled WGS sequence"/>
</dbReference>
<dbReference type="PROSITE" id="PS50016">
    <property type="entry name" value="ZF_PHD_2"/>
    <property type="match status" value="1"/>
</dbReference>
<dbReference type="SMART" id="SM00249">
    <property type="entry name" value="PHD"/>
    <property type="match status" value="1"/>
</dbReference>
<evidence type="ECO:0000256" key="6">
    <source>
        <dbReference type="SAM" id="MobiDB-lite"/>
    </source>
</evidence>
<feature type="domain" description="PHD-type" evidence="7">
    <location>
        <begin position="18"/>
        <end position="78"/>
    </location>
</feature>
<accession>A0A482WZ80</accession>
<evidence type="ECO:0000256" key="2">
    <source>
        <dbReference type="ARBA" id="ARBA00022771"/>
    </source>
</evidence>
<keyword evidence="5" id="KW-0175">Coiled coil</keyword>
<evidence type="ECO:0000256" key="1">
    <source>
        <dbReference type="ARBA" id="ARBA00022723"/>
    </source>
</evidence>
<feature type="region of interest" description="Disordered" evidence="6">
    <location>
        <begin position="97"/>
        <end position="136"/>
    </location>
</feature>
<evidence type="ECO:0000313" key="9">
    <source>
        <dbReference type="Proteomes" id="UP000291343"/>
    </source>
</evidence>
<dbReference type="Gene3D" id="3.30.40.10">
    <property type="entry name" value="Zinc/RING finger domain, C3HC4 (zinc finger)"/>
    <property type="match status" value="1"/>
</dbReference>
<keyword evidence="9" id="KW-1185">Reference proteome</keyword>
<dbReference type="GO" id="GO:0008270">
    <property type="term" value="F:zinc ion binding"/>
    <property type="evidence" value="ECO:0007669"/>
    <property type="project" value="UniProtKB-KW"/>
</dbReference>
<keyword evidence="2 4" id="KW-0863">Zinc-finger</keyword>
<evidence type="ECO:0000313" key="8">
    <source>
        <dbReference type="EMBL" id="RZF38566.1"/>
    </source>
</evidence>
<gene>
    <name evidence="8" type="ORF">LSTR_LSTR017285</name>
</gene>
<dbReference type="InterPro" id="IPR011011">
    <property type="entry name" value="Znf_FYVE_PHD"/>
</dbReference>
<sequence length="386" mass="43638">MGKKLIGKAPVLQNKINQSLCGVCQQQVEDSDCAVTCDCNDEKWYHTKCVNITNEQYDAMKTSTRADQDWICDECKTHINNEAAHISTLLNNTPIDNDLSQSDTHDKMHSNSALPNKTLDNSEVQQSDISRNPTAGNKTNSYDVIIKVLHDDIEDLKNEIKMLKTNNDRLSEVIARKTDVIYNMEIIIREFSQGIHPEPCCPVRRRTEDATANLVKDSECTENGVGGNSKNREINNLPVQTKNVSTPVENKQKPQTNEICIQECPAETNNNSQRPHTNKAKSALILGDSMLRNLKQAMKEDGENKPRIEIFPDGKIQDVSRFLKKQTSLPDKVIVNVGSNNVPGSRTPNHIMRPLWLTIEANQKLYPKTQWYVCSIPCREDCDEMF</sequence>